<evidence type="ECO:0000313" key="5">
    <source>
        <dbReference type="EMBL" id="WFD37158.1"/>
    </source>
</evidence>
<dbReference type="Pfam" id="PF03937">
    <property type="entry name" value="Sdh5"/>
    <property type="match status" value="1"/>
</dbReference>
<dbReference type="InterPro" id="IPR036714">
    <property type="entry name" value="SDH_sf"/>
</dbReference>
<gene>
    <name evidence="5" type="primary">emi5</name>
    <name evidence="5" type="ORF">MJAP1_000100</name>
</gene>
<dbReference type="HAMAP" id="MF_03057">
    <property type="entry name" value="SDHAF2"/>
    <property type="match status" value="1"/>
</dbReference>
<dbReference type="Proteomes" id="UP001217754">
    <property type="component" value="Chromosome 1"/>
</dbReference>
<name>A0AAF0EU43_9BASI</name>
<dbReference type="InterPro" id="IPR028882">
    <property type="entry name" value="SDHAF2"/>
</dbReference>
<sequence>MWVRATGTRSVRATAAAGVRTLRTAPVLLEKKRPDSPEDHGKGEARSAFADPFPLPFSRELDPAKKAEGINLASESQRIDDFVVPVRVSNRLDEERPKKLARLQYQCRKRGTLETDLILSTFAMKELASLPDAELDELDMLLDEPDWDIFYWCTDRKPVPERWAATFATEGQLGHRLRMHTRNDERTLRRFPQLASDIQSPA</sequence>
<dbReference type="EMBL" id="CP119958">
    <property type="protein sequence ID" value="WFD37158.1"/>
    <property type="molecule type" value="Genomic_DNA"/>
</dbReference>
<feature type="region of interest" description="Disordered" evidence="4">
    <location>
        <begin position="26"/>
        <end position="51"/>
    </location>
</feature>
<dbReference type="PANTHER" id="PTHR12469:SF2">
    <property type="entry name" value="SUCCINATE DEHYDROGENASE ASSEMBLY FACTOR 2, MITOCHONDRIAL"/>
    <property type="match status" value="1"/>
</dbReference>
<evidence type="ECO:0000256" key="4">
    <source>
        <dbReference type="SAM" id="MobiDB-lite"/>
    </source>
</evidence>
<dbReference type="AlphaFoldDB" id="A0AAF0EU43"/>
<dbReference type="InterPro" id="IPR005631">
    <property type="entry name" value="SDH"/>
</dbReference>
<keyword evidence="1 3" id="KW-0496">Mitochondrion</keyword>
<evidence type="ECO:0000256" key="1">
    <source>
        <dbReference type="ARBA" id="ARBA00023128"/>
    </source>
</evidence>
<dbReference type="Gene3D" id="1.10.150.250">
    <property type="entry name" value="Flavinator of succinate dehydrogenase"/>
    <property type="match status" value="1"/>
</dbReference>
<dbReference type="RefSeq" id="XP_060120055.1">
    <property type="nucleotide sequence ID" value="XM_060264072.1"/>
</dbReference>
<dbReference type="PANTHER" id="PTHR12469">
    <property type="entry name" value="PROTEIN EMI5 HOMOLOG, MITOCHONDRIAL"/>
    <property type="match status" value="1"/>
</dbReference>
<organism evidence="5 6">
    <name type="scientific">Malassezia japonica</name>
    <dbReference type="NCBI Taxonomy" id="223818"/>
    <lineage>
        <taxon>Eukaryota</taxon>
        <taxon>Fungi</taxon>
        <taxon>Dikarya</taxon>
        <taxon>Basidiomycota</taxon>
        <taxon>Ustilaginomycotina</taxon>
        <taxon>Malasseziomycetes</taxon>
        <taxon>Malasseziales</taxon>
        <taxon>Malasseziaceae</taxon>
        <taxon>Malassezia</taxon>
    </lineage>
</organism>
<keyword evidence="6" id="KW-1185">Reference proteome</keyword>
<proteinExistence type="inferred from homology"/>
<accession>A0AAF0EU43</accession>
<comment type="similarity">
    <text evidence="3">Belongs to the SDHAF2 family.</text>
</comment>
<evidence type="ECO:0000256" key="2">
    <source>
        <dbReference type="ARBA" id="ARBA00023186"/>
    </source>
</evidence>
<comment type="subcellular location">
    <subcellularLocation>
        <location evidence="3">Mitochondrion matrix</location>
    </subcellularLocation>
</comment>
<protein>
    <recommendedName>
        <fullName evidence="3">Succinate dehydrogenase assembly factor 2, mitochondrial</fullName>
        <shortName evidence="3">SDH assembly factor 2</shortName>
        <shortName evidence="3">SDHAF2</shortName>
    </recommendedName>
</protein>
<feature type="compositionally biased region" description="Basic and acidic residues" evidence="4">
    <location>
        <begin position="29"/>
        <end position="45"/>
    </location>
</feature>
<dbReference type="GO" id="GO:0005759">
    <property type="term" value="C:mitochondrial matrix"/>
    <property type="evidence" value="ECO:0007669"/>
    <property type="project" value="UniProtKB-SubCell"/>
</dbReference>
<evidence type="ECO:0000256" key="3">
    <source>
        <dbReference type="HAMAP-Rule" id="MF_03057"/>
    </source>
</evidence>
<evidence type="ECO:0000313" key="6">
    <source>
        <dbReference type="Proteomes" id="UP001217754"/>
    </source>
</evidence>
<reference evidence="5" key="1">
    <citation type="submission" date="2023-03" db="EMBL/GenBank/DDBJ databases">
        <title>Mating type loci evolution in Malassezia.</title>
        <authorList>
            <person name="Coelho M.A."/>
        </authorList>
    </citation>
    <scope>NUCLEOTIDE SEQUENCE</scope>
    <source>
        <strain evidence="5">CBS 9431</strain>
    </source>
</reference>
<dbReference type="SUPFAM" id="SSF109910">
    <property type="entry name" value="YgfY-like"/>
    <property type="match status" value="1"/>
</dbReference>
<dbReference type="GeneID" id="85223749"/>
<keyword evidence="2 3" id="KW-0143">Chaperone</keyword>
<dbReference type="GO" id="GO:0006121">
    <property type="term" value="P:mitochondrial electron transport, succinate to ubiquinone"/>
    <property type="evidence" value="ECO:0007669"/>
    <property type="project" value="UniProtKB-UniRule"/>
</dbReference>
<dbReference type="FunFam" id="1.10.150.250:FF:000004">
    <property type="entry name" value="Succinate dehydrogenase assembly factor 2, mitochondrial"/>
    <property type="match status" value="1"/>
</dbReference>
<comment type="subunit">
    <text evidence="3">Interacts with the flavoprotein subunit within the SDH catalytic dimer.</text>
</comment>
<dbReference type="GO" id="GO:0034553">
    <property type="term" value="P:mitochondrial respiratory chain complex II assembly"/>
    <property type="evidence" value="ECO:0007669"/>
    <property type="project" value="TreeGrafter"/>
</dbReference>
<comment type="function">
    <text evidence="3">Plays an essential role in the assembly of succinate dehydrogenase (SDH), an enzyme complex (also referred to as respiratory complex II) that is a component of both the tricarboxylic acid (TCA) cycle and the mitochondrial electron transport chain, and which couples the oxidation of succinate to fumarate with the reduction of ubiquinone (coenzyme Q) to ubiquinol. Required for flavinylation (covalent attachment of FAD) of the flavoprotein subunit of the SDH catalytic dimer.</text>
</comment>
<dbReference type="GO" id="GO:0006099">
    <property type="term" value="P:tricarboxylic acid cycle"/>
    <property type="evidence" value="ECO:0007669"/>
    <property type="project" value="TreeGrafter"/>
</dbReference>